<evidence type="ECO:0000313" key="1">
    <source>
        <dbReference type="EMBL" id="CQI88928.1"/>
    </source>
</evidence>
<name>A0A0U1HR67_YERRO</name>
<dbReference type="Proteomes" id="UP000042054">
    <property type="component" value="Unassembled WGS sequence"/>
</dbReference>
<sequence length="149" mass="17281">MQIDMVKNAGGVFVPAFDHDLPRLTKFKNGEMYTADIKLTRNPAFHRKMFAFFNFCFAHWATDKTPMTNADEATQFDRFRKDLTILAGFHEQTVRLNGDIRTEAKSLAYGNMEPDEFERCYNAMINAAIKHLFGRTTNQNVINQLHSYF</sequence>
<dbReference type="EMBL" id="CTKE01000005">
    <property type="protein sequence ID" value="CQI88928.1"/>
    <property type="molecule type" value="Genomic_DNA"/>
</dbReference>
<dbReference type="Pfam" id="PF07105">
    <property type="entry name" value="DUF1367"/>
    <property type="match status" value="1"/>
</dbReference>
<dbReference type="OrthoDB" id="1442247at2"/>
<protein>
    <submittedName>
        <fullName evidence="1">Protein of uncharacterized function (DUF1367)</fullName>
    </submittedName>
</protein>
<proteinExistence type="predicted"/>
<gene>
    <name evidence="1" type="ORF">ERS008555_01279</name>
</gene>
<dbReference type="InterPro" id="IPR009797">
    <property type="entry name" value="DUF1367"/>
</dbReference>
<organism evidence="1 2">
    <name type="scientific">Yersinia rohdei</name>
    <dbReference type="NCBI Taxonomy" id="29485"/>
    <lineage>
        <taxon>Bacteria</taxon>
        <taxon>Pseudomonadati</taxon>
        <taxon>Pseudomonadota</taxon>
        <taxon>Gammaproteobacteria</taxon>
        <taxon>Enterobacterales</taxon>
        <taxon>Yersiniaceae</taxon>
        <taxon>Yersinia</taxon>
    </lineage>
</organism>
<evidence type="ECO:0000313" key="2">
    <source>
        <dbReference type="Proteomes" id="UP000042054"/>
    </source>
</evidence>
<dbReference type="RefSeq" id="WP_050534761.1">
    <property type="nucleotide sequence ID" value="NZ_CTKE01000005.1"/>
</dbReference>
<accession>A0A0U1HR67</accession>
<dbReference type="AlphaFoldDB" id="A0A0U1HR67"/>
<reference evidence="1 2" key="1">
    <citation type="submission" date="2015-03" db="EMBL/GenBank/DDBJ databases">
        <authorList>
            <person name="Murphy D."/>
        </authorList>
    </citation>
    <scope>NUCLEOTIDE SEQUENCE [LARGE SCALE GENOMIC DNA]</scope>
    <source>
        <strain evidence="1 2">68/02</strain>
    </source>
</reference>